<dbReference type="Proteomes" id="UP000035721">
    <property type="component" value="Unassembled WGS sequence"/>
</dbReference>
<evidence type="ECO:0000313" key="4">
    <source>
        <dbReference type="Proteomes" id="UP000035721"/>
    </source>
</evidence>
<feature type="compositionally biased region" description="Basic and acidic residues" evidence="1">
    <location>
        <begin position="263"/>
        <end position="276"/>
    </location>
</feature>
<evidence type="ECO:0008006" key="5">
    <source>
        <dbReference type="Google" id="ProtNLM"/>
    </source>
</evidence>
<organism evidence="3 4">
    <name type="scientific">Nostocoides japonicum T1-X7</name>
    <dbReference type="NCBI Taxonomy" id="1194083"/>
    <lineage>
        <taxon>Bacteria</taxon>
        <taxon>Bacillati</taxon>
        <taxon>Actinomycetota</taxon>
        <taxon>Actinomycetes</taxon>
        <taxon>Micrococcales</taxon>
        <taxon>Intrasporangiaceae</taxon>
        <taxon>Nostocoides</taxon>
    </lineage>
</organism>
<feature type="compositionally biased region" description="Polar residues" evidence="1">
    <location>
        <begin position="27"/>
        <end position="46"/>
    </location>
</feature>
<keyword evidence="4" id="KW-1185">Reference proteome</keyword>
<accession>A0A077LZV4</accession>
<feature type="chain" id="PRO_5001720763" description="Lipoprotein" evidence="2">
    <location>
        <begin position="27"/>
        <end position="276"/>
    </location>
</feature>
<gene>
    <name evidence="3" type="ORF">BN12_20022</name>
</gene>
<proteinExistence type="predicted"/>
<dbReference type="AlphaFoldDB" id="A0A077LZV4"/>
<keyword evidence="2" id="KW-0732">Signal</keyword>
<evidence type="ECO:0000256" key="2">
    <source>
        <dbReference type="SAM" id="SignalP"/>
    </source>
</evidence>
<protein>
    <recommendedName>
        <fullName evidence="5">Lipoprotein</fullName>
    </recommendedName>
</protein>
<dbReference type="EMBL" id="CAJB01000112">
    <property type="protein sequence ID" value="CCH77479.1"/>
    <property type="molecule type" value="Genomic_DNA"/>
</dbReference>
<evidence type="ECO:0000256" key="1">
    <source>
        <dbReference type="SAM" id="MobiDB-lite"/>
    </source>
</evidence>
<dbReference type="PROSITE" id="PS51257">
    <property type="entry name" value="PROKAR_LIPOPROTEIN"/>
    <property type="match status" value="1"/>
</dbReference>
<feature type="region of interest" description="Disordered" evidence="1">
    <location>
        <begin position="27"/>
        <end position="54"/>
    </location>
</feature>
<feature type="signal peptide" evidence="2">
    <location>
        <begin position="1"/>
        <end position="26"/>
    </location>
</feature>
<name>A0A077LZV4_9MICO</name>
<reference evidence="3 4" key="1">
    <citation type="journal article" date="2013" name="ISME J.">
        <title>A metabolic model for members of the genus Tetrasphaera involved in enhanced biological phosphorus removal.</title>
        <authorList>
            <person name="Kristiansen R."/>
            <person name="Nguyen H.T.T."/>
            <person name="Saunders A.M."/>
            <person name="Nielsen J.L."/>
            <person name="Wimmer R."/>
            <person name="Le V.Q."/>
            <person name="McIlroy S.J."/>
            <person name="Petrovski S."/>
            <person name="Seviour R.J."/>
            <person name="Calteau A."/>
            <person name="Nielsen K.L."/>
            <person name="Nielsen P.H."/>
        </authorList>
    </citation>
    <scope>NUCLEOTIDE SEQUENCE [LARGE SCALE GENOMIC DNA]</scope>
    <source>
        <strain evidence="3 4">T1-X7</strain>
    </source>
</reference>
<evidence type="ECO:0000313" key="3">
    <source>
        <dbReference type="EMBL" id="CCH77479.1"/>
    </source>
</evidence>
<sequence>MAGSRLASTVLALTLILALTSCSEGASTGAPPSTSVDQPGSTSSLNPDDVIGSKDLTPLQRLNRACAKRTQDLAKGRAVFPRHIDMTVGAETTVRAAVTLDATRSPGDVLGQPSVPATALSVIAACFVNASLTGSDAFVVTSLVASGPQQISDSHDAVWLWSVTPKRKGDFVLTVSFWPLLQATGTATTPTSLSADQVTPVTIDVSVAAPLGQDLKSGTTEATDWLNALGKLLGALAALLLAAWAVRSAWRKRTEPRSGGSAADERPKEPSEPPAG</sequence>
<comment type="caution">
    <text evidence="3">The sequence shown here is derived from an EMBL/GenBank/DDBJ whole genome shotgun (WGS) entry which is preliminary data.</text>
</comment>
<feature type="region of interest" description="Disordered" evidence="1">
    <location>
        <begin position="251"/>
        <end position="276"/>
    </location>
</feature>